<sequence length="666" mass="74290">MATQTETITPSSSRPVPGLRRRSSSHSQRKPWQHGSRPSFHSSHSRPDPEELQRLSENVTRQTTRLSHRRSSKWYKIRWFRGMIDDVKRRAPYYWSDYKDAWDYRVVPATVYMYFANILPALAFSLDMFIKTHNSYGVNEVLLSSVLGCVVFSLFACQPLVIVGVTGPITVFSYTVYDIVVPGGTNYFSFMAWIGIWSLIMHWLLAITNSCRALTYVTRFSCDTFGFYVACIYLQKGIQVLTRQWGLAGGESAYLSIMVSLLVLSVAYLCGILGNSKLLHRIPRKFIEDYGTPLTIIFFTGFVHIGHMAKVNLETLPTSKSFFPTADRGWFVHFWDISVGEVFLAIPFAILLTILFWFDHNVSSLIAQGSEFPLRKPPGFHWDIFLLGLTTGVAGLLGIPFPNGLIPQAPFHTAALCATRQVVDEKARGHVVRVTDHVVEQRVSNLAQGLLFLFTMSGPLLIVLHLIPQGVLAGLFFVMGVQALEGNGITQKLLFLARDKELTDASDPLARIERRSAIWAFVAIALIGFGATFAISQTIAAIGFPIVLLLLIIVRTWLMPKWFREDELRILDAPTAGPFVMESVGGAYGASESNTPALNESDENAVVDDSLERGESYELGTAVTSGKDLDDDNPGPAARRRSHGELQRPQVGMRKRSRSSLNRRGG</sequence>
<dbReference type="InterPro" id="IPR011531">
    <property type="entry name" value="HCO3_transpt-like_TM_dom"/>
</dbReference>
<proteinExistence type="predicted"/>
<evidence type="ECO:0000256" key="6">
    <source>
        <dbReference type="SAM" id="Phobius"/>
    </source>
</evidence>
<feature type="transmembrane region" description="Helical" evidence="6">
    <location>
        <begin position="379"/>
        <end position="401"/>
    </location>
</feature>
<evidence type="ECO:0000313" key="8">
    <source>
        <dbReference type="EMBL" id="KAK5068712.1"/>
    </source>
</evidence>
<dbReference type="Gene3D" id="1.10.287.570">
    <property type="entry name" value="Helical hairpin bin"/>
    <property type="match status" value="1"/>
</dbReference>
<evidence type="ECO:0000256" key="3">
    <source>
        <dbReference type="ARBA" id="ARBA00022989"/>
    </source>
</evidence>
<accession>A0ABR0JS22</accession>
<comment type="caution">
    <text evidence="8">The sequence shown here is derived from an EMBL/GenBank/DDBJ whole genome shotgun (WGS) entry which is preliminary data.</text>
</comment>
<gene>
    <name evidence="8" type="ORF">LTR69_000833</name>
</gene>
<keyword evidence="4 6" id="KW-0472">Membrane</keyword>
<dbReference type="EMBL" id="JAVRRF010000001">
    <property type="protein sequence ID" value="KAK5068712.1"/>
    <property type="molecule type" value="Genomic_DNA"/>
</dbReference>
<feature type="transmembrane region" description="Helical" evidence="6">
    <location>
        <begin position="294"/>
        <end position="313"/>
    </location>
</feature>
<feature type="compositionally biased region" description="Basic residues" evidence="5">
    <location>
        <begin position="19"/>
        <end position="32"/>
    </location>
</feature>
<feature type="transmembrane region" description="Helical" evidence="6">
    <location>
        <begin position="253"/>
        <end position="273"/>
    </location>
</feature>
<dbReference type="Pfam" id="PF00955">
    <property type="entry name" value="HCO3_cotransp"/>
    <property type="match status" value="2"/>
</dbReference>
<protein>
    <recommendedName>
        <fullName evidence="7">Bicarbonate transporter-like transmembrane domain-containing protein</fullName>
    </recommendedName>
</protein>
<evidence type="ECO:0000256" key="5">
    <source>
        <dbReference type="SAM" id="MobiDB-lite"/>
    </source>
</evidence>
<evidence type="ECO:0000256" key="2">
    <source>
        <dbReference type="ARBA" id="ARBA00022692"/>
    </source>
</evidence>
<name>A0ABR0JS22_9EURO</name>
<feature type="transmembrane region" description="Helical" evidence="6">
    <location>
        <begin position="517"/>
        <end position="535"/>
    </location>
</feature>
<feature type="transmembrane region" description="Helical" evidence="6">
    <location>
        <begin position="142"/>
        <end position="167"/>
    </location>
</feature>
<comment type="subcellular location">
    <subcellularLocation>
        <location evidence="1">Membrane</location>
        <topology evidence="1">Multi-pass membrane protein</topology>
    </subcellularLocation>
</comment>
<feature type="region of interest" description="Disordered" evidence="5">
    <location>
        <begin position="620"/>
        <end position="666"/>
    </location>
</feature>
<dbReference type="Proteomes" id="UP001345691">
    <property type="component" value="Unassembled WGS sequence"/>
</dbReference>
<feature type="transmembrane region" description="Helical" evidence="6">
    <location>
        <begin position="333"/>
        <end position="358"/>
    </location>
</feature>
<dbReference type="PANTHER" id="PTHR11453">
    <property type="entry name" value="ANION EXCHANGE PROTEIN"/>
    <property type="match status" value="1"/>
</dbReference>
<feature type="transmembrane region" description="Helical" evidence="6">
    <location>
        <begin position="111"/>
        <end position="130"/>
    </location>
</feature>
<feature type="transmembrane region" description="Helical" evidence="6">
    <location>
        <begin position="460"/>
        <end position="484"/>
    </location>
</feature>
<organism evidence="8 9">
    <name type="scientific">Exophiala sideris</name>
    <dbReference type="NCBI Taxonomy" id="1016849"/>
    <lineage>
        <taxon>Eukaryota</taxon>
        <taxon>Fungi</taxon>
        <taxon>Dikarya</taxon>
        <taxon>Ascomycota</taxon>
        <taxon>Pezizomycotina</taxon>
        <taxon>Eurotiomycetes</taxon>
        <taxon>Chaetothyriomycetidae</taxon>
        <taxon>Chaetothyriales</taxon>
        <taxon>Herpotrichiellaceae</taxon>
        <taxon>Exophiala</taxon>
    </lineage>
</organism>
<keyword evidence="3 6" id="KW-1133">Transmembrane helix</keyword>
<keyword evidence="2 6" id="KW-0812">Transmembrane</keyword>
<evidence type="ECO:0000256" key="1">
    <source>
        <dbReference type="ARBA" id="ARBA00004141"/>
    </source>
</evidence>
<dbReference type="PANTHER" id="PTHR11453:SF82">
    <property type="entry name" value="BORON TRANSPORTER 1"/>
    <property type="match status" value="1"/>
</dbReference>
<feature type="domain" description="Bicarbonate transporter-like transmembrane" evidence="7">
    <location>
        <begin position="252"/>
        <end position="574"/>
    </location>
</feature>
<feature type="compositionally biased region" description="Polar residues" evidence="5">
    <location>
        <begin position="1"/>
        <end position="14"/>
    </location>
</feature>
<feature type="transmembrane region" description="Helical" evidence="6">
    <location>
        <begin position="187"/>
        <end position="208"/>
    </location>
</feature>
<feature type="transmembrane region" description="Helical" evidence="6">
    <location>
        <begin position="541"/>
        <end position="558"/>
    </location>
</feature>
<evidence type="ECO:0000259" key="7">
    <source>
        <dbReference type="Pfam" id="PF00955"/>
    </source>
</evidence>
<evidence type="ECO:0000256" key="4">
    <source>
        <dbReference type="ARBA" id="ARBA00023136"/>
    </source>
</evidence>
<evidence type="ECO:0000313" key="9">
    <source>
        <dbReference type="Proteomes" id="UP001345691"/>
    </source>
</evidence>
<reference evidence="8 9" key="1">
    <citation type="submission" date="2023-08" db="EMBL/GenBank/DDBJ databases">
        <title>Black Yeasts Isolated from many extreme environments.</title>
        <authorList>
            <person name="Coleine C."/>
            <person name="Stajich J.E."/>
            <person name="Selbmann L."/>
        </authorList>
    </citation>
    <scope>NUCLEOTIDE SEQUENCE [LARGE SCALE GENOMIC DNA]</scope>
    <source>
        <strain evidence="8 9">CCFEE 6328</strain>
    </source>
</reference>
<feature type="compositionally biased region" description="Basic and acidic residues" evidence="5">
    <location>
        <begin position="45"/>
        <end position="54"/>
    </location>
</feature>
<keyword evidence="9" id="KW-1185">Reference proteome</keyword>
<feature type="region of interest" description="Disordered" evidence="5">
    <location>
        <begin position="1"/>
        <end position="62"/>
    </location>
</feature>
<feature type="domain" description="Bicarbonate transporter-like transmembrane" evidence="7">
    <location>
        <begin position="78"/>
        <end position="242"/>
    </location>
</feature>
<dbReference type="InterPro" id="IPR003020">
    <property type="entry name" value="HCO3_transpt_euk"/>
</dbReference>